<proteinExistence type="predicted"/>
<organism evidence="1 2">
    <name type="scientific">Actinoplanes italicus</name>
    <dbReference type="NCBI Taxonomy" id="113567"/>
    <lineage>
        <taxon>Bacteria</taxon>
        <taxon>Bacillati</taxon>
        <taxon>Actinomycetota</taxon>
        <taxon>Actinomycetes</taxon>
        <taxon>Micromonosporales</taxon>
        <taxon>Micromonosporaceae</taxon>
        <taxon>Actinoplanes</taxon>
    </lineage>
</organism>
<evidence type="ECO:0000313" key="2">
    <source>
        <dbReference type="Proteomes" id="UP000239415"/>
    </source>
</evidence>
<dbReference type="PRINTS" id="PR00413">
    <property type="entry name" value="HADHALOGNASE"/>
</dbReference>
<dbReference type="SUPFAM" id="SSF56784">
    <property type="entry name" value="HAD-like"/>
    <property type="match status" value="1"/>
</dbReference>
<dbReference type="GO" id="GO:0008967">
    <property type="term" value="F:phosphoglycolate phosphatase activity"/>
    <property type="evidence" value="ECO:0007669"/>
    <property type="project" value="TreeGrafter"/>
</dbReference>
<dbReference type="InterPro" id="IPR036412">
    <property type="entry name" value="HAD-like_sf"/>
</dbReference>
<dbReference type="SFLD" id="SFLDG01129">
    <property type="entry name" value="C1.5:_HAD__Beta-PGM__Phosphata"/>
    <property type="match status" value="1"/>
</dbReference>
<dbReference type="CDD" id="cd01427">
    <property type="entry name" value="HAD_like"/>
    <property type="match status" value="1"/>
</dbReference>
<accession>A0A2T0KDN4</accession>
<dbReference type="Pfam" id="PF00702">
    <property type="entry name" value="Hydrolase"/>
    <property type="match status" value="1"/>
</dbReference>
<dbReference type="GO" id="GO:0005829">
    <property type="term" value="C:cytosol"/>
    <property type="evidence" value="ECO:0007669"/>
    <property type="project" value="TreeGrafter"/>
</dbReference>
<dbReference type="InterPro" id="IPR050155">
    <property type="entry name" value="HAD-like_hydrolase_sf"/>
</dbReference>
<dbReference type="Gene3D" id="3.40.50.1000">
    <property type="entry name" value="HAD superfamily/HAD-like"/>
    <property type="match status" value="1"/>
</dbReference>
<dbReference type="NCBIfam" id="TIGR01549">
    <property type="entry name" value="HAD-SF-IA-v1"/>
    <property type="match status" value="1"/>
</dbReference>
<comment type="caution">
    <text evidence="1">The sequence shown here is derived from an EMBL/GenBank/DDBJ whole genome shotgun (WGS) entry which is preliminary data.</text>
</comment>
<dbReference type="GO" id="GO:0006281">
    <property type="term" value="P:DNA repair"/>
    <property type="evidence" value="ECO:0007669"/>
    <property type="project" value="TreeGrafter"/>
</dbReference>
<sequence>MIGRPAAVLLDFGGVLADAPYRAERPDLVLRLYNLTDRALSPGRIQQSLIDGGAAYARWRDEDWPDELPQPEVWERFVIHDWPPLAQARVRGAVTRLSYDWAWREGWALRPGIAGFLTTCAGRGIPLAVVSNTLSGAAHRDFLAKAGVGRLFAAQIYSDEAGVRKPNPQMIWNATDALGVSPADCWFVGDSKRRDIACARRADIGTAILMPSGRKDSGGTQPEADAVVADGHELQDLLSGTP</sequence>
<dbReference type="InterPro" id="IPR006439">
    <property type="entry name" value="HAD-SF_hydro_IA"/>
</dbReference>
<reference evidence="1 2" key="1">
    <citation type="submission" date="2018-03" db="EMBL/GenBank/DDBJ databases">
        <title>Genomic Encyclopedia of Archaeal and Bacterial Type Strains, Phase II (KMG-II): from individual species to whole genera.</title>
        <authorList>
            <person name="Goeker M."/>
        </authorList>
    </citation>
    <scope>NUCLEOTIDE SEQUENCE [LARGE SCALE GENOMIC DNA]</scope>
    <source>
        <strain evidence="1 2">DSM 43146</strain>
    </source>
</reference>
<dbReference type="Proteomes" id="UP000239415">
    <property type="component" value="Unassembled WGS sequence"/>
</dbReference>
<gene>
    <name evidence="1" type="ORF">CLV67_106198</name>
</gene>
<keyword evidence="2" id="KW-1185">Reference proteome</keyword>
<dbReference type="OrthoDB" id="4954868at2"/>
<dbReference type="RefSeq" id="WP_106319490.1">
    <property type="nucleotide sequence ID" value="NZ_BOMO01000003.1"/>
</dbReference>
<dbReference type="EMBL" id="PVMZ01000006">
    <property type="protein sequence ID" value="PRX21418.1"/>
    <property type="molecule type" value="Genomic_DNA"/>
</dbReference>
<dbReference type="InterPro" id="IPR023214">
    <property type="entry name" value="HAD_sf"/>
</dbReference>
<keyword evidence="1" id="KW-0378">Hydrolase</keyword>
<dbReference type="AlphaFoldDB" id="A0A2T0KDN4"/>
<dbReference type="PANTHER" id="PTHR43434:SF1">
    <property type="entry name" value="PHOSPHOGLYCOLATE PHOSPHATASE"/>
    <property type="match status" value="1"/>
</dbReference>
<protein>
    <submittedName>
        <fullName evidence="1">HAD superfamily hydrolase (TIGR01549 family)</fullName>
    </submittedName>
</protein>
<dbReference type="SFLD" id="SFLDS00003">
    <property type="entry name" value="Haloacid_Dehalogenase"/>
    <property type="match status" value="1"/>
</dbReference>
<evidence type="ECO:0000313" key="1">
    <source>
        <dbReference type="EMBL" id="PRX21418.1"/>
    </source>
</evidence>
<name>A0A2T0KDN4_9ACTN</name>
<dbReference type="PANTHER" id="PTHR43434">
    <property type="entry name" value="PHOSPHOGLYCOLATE PHOSPHATASE"/>
    <property type="match status" value="1"/>
</dbReference>